<dbReference type="Gene3D" id="3.30.420.10">
    <property type="entry name" value="Ribonuclease H-like superfamily/Ribonuclease H"/>
    <property type="match status" value="1"/>
</dbReference>
<accession>A0ABY6L9D8</accession>
<feature type="domain" description="Integrase catalytic" evidence="2">
    <location>
        <begin position="40"/>
        <end position="210"/>
    </location>
</feature>
<dbReference type="PANTHER" id="PTHR37984:SF5">
    <property type="entry name" value="PROTEIN NYNRIN-LIKE"/>
    <property type="match status" value="1"/>
</dbReference>
<dbReference type="InterPro" id="IPR012337">
    <property type="entry name" value="RNaseH-like_sf"/>
</dbReference>
<protein>
    <submittedName>
        <fullName evidence="3">K02A2.6-like</fullName>
    </submittedName>
</protein>
<dbReference type="PANTHER" id="PTHR37984">
    <property type="entry name" value="PROTEIN CBG26694"/>
    <property type="match status" value="1"/>
</dbReference>
<dbReference type="InterPro" id="IPR050951">
    <property type="entry name" value="Retrovirus_Pol_polyprotein"/>
</dbReference>
<keyword evidence="4" id="KW-1185">Reference proteome</keyword>
<dbReference type="EMBL" id="CP092876">
    <property type="protein sequence ID" value="UYV76862.1"/>
    <property type="molecule type" value="Genomic_DNA"/>
</dbReference>
<reference evidence="3 4" key="1">
    <citation type="submission" date="2022-01" db="EMBL/GenBank/DDBJ databases">
        <title>A chromosomal length assembly of Cordylochernes scorpioides.</title>
        <authorList>
            <person name="Zeh D."/>
            <person name="Zeh J."/>
        </authorList>
    </citation>
    <scope>NUCLEOTIDE SEQUENCE [LARGE SCALE GENOMIC DNA]</scope>
    <source>
        <strain evidence="3">IN4F17</strain>
        <tissue evidence="3">Whole Body</tissue>
    </source>
</reference>
<feature type="region of interest" description="Disordered" evidence="1">
    <location>
        <begin position="286"/>
        <end position="308"/>
    </location>
</feature>
<dbReference type="InterPro" id="IPR036397">
    <property type="entry name" value="RNaseH_sf"/>
</dbReference>
<feature type="compositionally biased region" description="Basic and acidic residues" evidence="1">
    <location>
        <begin position="293"/>
        <end position="308"/>
    </location>
</feature>
<dbReference type="InterPro" id="IPR001584">
    <property type="entry name" value="Integrase_cat-core"/>
</dbReference>
<dbReference type="Proteomes" id="UP001235939">
    <property type="component" value="Chromosome 14"/>
</dbReference>
<gene>
    <name evidence="3" type="ORF">LAZ67_14002243</name>
</gene>
<dbReference type="SUPFAM" id="SSF53098">
    <property type="entry name" value="Ribonuclease H-like"/>
    <property type="match status" value="1"/>
</dbReference>
<evidence type="ECO:0000259" key="2">
    <source>
        <dbReference type="PROSITE" id="PS50994"/>
    </source>
</evidence>
<sequence>MGIKSIYNRLKSKYFWPSIFKTVEKYVSSLPQGLFQPISPASRPFEKMGIDLMGRFPKSGRENSWILVCTDYYSRYIETAALPRGTVEEIADFFLQKVLLRHGTPKTIISDRGSCFVSNLFKCVLKICITLHKKTTSYHPQTNGQTERMNHAKEISTSKTIARQNKSKQIYDRAHREVKYAINDLVLIWTLIRKVGGAEKLPRRYVDRLRQKSPVNYEVMEIAEGKRKKIQIVHLTRMIPYRLSRLEDKYFSRGGVMLELIKTGFKNLVPSGIMLEQDKDKGLTKIQSVSRRISKEPMRDDHESKFIQ</sequence>
<dbReference type="PROSITE" id="PS50994">
    <property type="entry name" value="INTEGRASE"/>
    <property type="match status" value="1"/>
</dbReference>
<name>A0ABY6L9D8_9ARAC</name>
<proteinExistence type="predicted"/>
<evidence type="ECO:0000256" key="1">
    <source>
        <dbReference type="SAM" id="MobiDB-lite"/>
    </source>
</evidence>
<evidence type="ECO:0000313" key="3">
    <source>
        <dbReference type="EMBL" id="UYV76862.1"/>
    </source>
</evidence>
<dbReference type="Pfam" id="PF00665">
    <property type="entry name" value="rve"/>
    <property type="match status" value="1"/>
</dbReference>
<evidence type="ECO:0000313" key="4">
    <source>
        <dbReference type="Proteomes" id="UP001235939"/>
    </source>
</evidence>
<organism evidence="3 4">
    <name type="scientific">Cordylochernes scorpioides</name>
    <dbReference type="NCBI Taxonomy" id="51811"/>
    <lineage>
        <taxon>Eukaryota</taxon>
        <taxon>Metazoa</taxon>
        <taxon>Ecdysozoa</taxon>
        <taxon>Arthropoda</taxon>
        <taxon>Chelicerata</taxon>
        <taxon>Arachnida</taxon>
        <taxon>Pseudoscorpiones</taxon>
        <taxon>Cheliferoidea</taxon>
        <taxon>Chernetidae</taxon>
        <taxon>Cordylochernes</taxon>
    </lineage>
</organism>